<feature type="compositionally biased region" description="Basic and acidic residues" evidence="1">
    <location>
        <begin position="1"/>
        <end position="10"/>
    </location>
</feature>
<feature type="compositionally biased region" description="Basic and acidic residues" evidence="1">
    <location>
        <begin position="41"/>
        <end position="59"/>
    </location>
</feature>
<organism evidence="2 3">
    <name type="scientific">Diplodia corticola</name>
    <dbReference type="NCBI Taxonomy" id="236234"/>
    <lineage>
        <taxon>Eukaryota</taxon>
        <taxon>Fungi</taxon>
        <taxon>Dikarya</taxon>
        <taxon>Ascomycota</taxon>
        <taxon>Pezizomycotina</taxon>
        <taxon>Dothideomycetes</taxon>
        <taxon>Dothideomycetes incertae sedis</taxon>
        <taxon>Botryosphaeriales</taxon>
        <taxon>Botryosphaeriaceae</taxon>
        <taxon>Diplodia</taxon>
    </lineage>
</organism>
<gene>
    <name evidence="2" type="ORF">BKCO1_360008</name>
</gene>
<proteinExistence type="predicted"/>
<dbReference type="EMBL" id="MNUE01000036">
    <property type="protein sequence ID" value="OJD32706.1"/>
    <property type="molecule type" value="Genomic_DNA"/>
</dbReference>
<feature type="compositionally biased region" description="Polar residues" evidence="1">
    <location>
        <begin position="139"/>
        <end position="149"/>
    </location>
</feature>
<dbReference type="AlphaFoldDB" id="A0A1J9QXJ7"/>
<dbReference type="OrthoDB" id="3942935at2759"/>
<sequence length="218" mass="25083">MCLVKVHEEPDGAVPYRVSTRRRSHYSSYSPPRSARLSRTIVDDRRPPSAVSHRVERTSTRLTAVDAAPPKAIPPPQPVPVFVKPPPSPPPAPPAPPAPASPSPAHHLVEVSPASSRTSLSESDYIVREHEVHRHRTTEYSPARSSVTDHSPRYETFRYIEPPDEHRHRHPRHDSWSRSRERSASRDRRSHYDDDPRESYRSTRIEVSSSRRPREYWR</sequence>
<evidence type="ECO:0000313" key="2">
    <source>
        <dbReference type="EMBL" id="OJD32706.1"/>
    </source>
</evidence>
<feature type="region of interest" description="Disordered" evidence="1">
    <location>
        <begin position="1"/>
        <end position="218"/>
    </location>
</feature>
<evidence type="ECO:0000313" key="3">
    <source>
        <dbReference type="Proteomes" id="UP000183809"/>
    </source>
</evidence>
<protein>
    <submittedName>
        <fullName evidence="2">Uncharacterized protein</fullName>
    </submittedName>
</protein>
<feature type="compositionally biased region" description="Polar residues" evidence="1">
    <location>
        <begin position="113"/>
        <end position="122"/>
    </location>
</feature>
<feature type="compositionally biased region" description="Basic and acidic residues" evidence="1">
    <location>
        <begin position="150"/>
        <end position="166"/>
    </location>
</feature>
<dbReference type="GeneID" id="31015213"/>
<keyword evidence="3" id="KW-1185">Reference proteome</keyword>
<comment type="caution">
    <text evidence="2">The sequence shown here is derived from an EMBL/GenBank/DDBJ whole genome shotgun (WGS) entry which is preliminary data.</text>
</comment>
<feature type="compositionally biased region" description="Pro residues" evidence="1">
    <location>
        <begin position="71"/>
        <end position="102"/>
    </location>
</feature>
<reference evidence="2 3" key="1">
    <citation type="submission" date="2016-10" db="EMBL/GenBank/DDBJ databases">
        <title>Proteomics and genomics reveal pathogen-plant mechanisms compatible with a hemibiotrophic lifestyle of Diplodia corticola.</title>
        <authorList>
            <person name="Fernandes I."/>
            <person name="De Jonge R."/>
            <person name="Van De Peer Y."/>
            <person name="Devreese B."/>
            <person name="Alves A."/>
            <person name="Esteves A.C."/>
        </authorList>
    </citation>
    <scope>NUCLEOTIDE SEQUENCE [LARGE SCALE GENOMIC DNA]</scope>
    <source>
        <strain evidence="2 3">CBS 112549</strain>
    </source>
</reference>
<feature type="compositionally biased region" description="Low complexity" evidence="1">
    <location>
        <begin position="26"/>
        <end position="39"/>
    </location>
</feature>
<dbReference type="Proteomes" id="UP000183809">
    <property type="component" value="Unassembled WGS sequence"/>
</dbReference>
<name>A0A1J9QXJ7_9PEZI</name>
<evidence type="ECO:0000256" key="1">
    <source>
        <dbReference type="SAM" id="MobiDB-lite"/>
    </source>
</evidence>
<dbReference type="STRING" id="236234.A0A1J9QXJ7"/>
<feature type="compositionally biased region" description="Basic and acidic residues" evidence="1">
    <location>
        <begin position="173"/>
        <end position="204"/>
    </location>
</feature>
<accession>A0A1J9QXJ7</accession>
<dbReference type="RefSeq" id="XP_020128966.1">
    <property type="nucleotide sequence ID" value="XM_020274952.1"/>
</dbReference>